<comment type="caution">
    <text evidence="1">The sequence shown here is derived from an EMBL/GenBank/DDBJ whole genome shotgun (WGS) entry which is preliminary data.</text>
</comment>
<proteinExistence type="predicted"/>
<accession>A0AAE2CUC0</accession>
<protein>
    <submittedName>
        <fullName evidence="1">Uncharacterized protein</fullName>
    </submittedName>
</protein>
<dbReference type="Proteomes" id="UP001293254">
    <property type="component" value="Unassembled WGS sequence"/>
</dbReference>
<reference evidence="1" key="2">
    <citation type="journal article" date="2024" name="Plant">
        <title>Genomic evolution and insights into agronomic trait innovations of Sesamum species.</title>
        <authorList>
            <person name="Miao H."/>
            <person name="Wang L."/>
            <person name="Qu L."/>
            <person name="Liu H."/>
            <person name="Sun Y."/>
            <person name="Le M."/>
            <person name="Wang Q."/>
            <person name="Wei S."/>
            <person name="Zheng Y."/>
            <person name="Lin W."/>
            <person name="Duan Y."/>
            <person name="Cao H."/>
            <person name="Xiong S."/>
            <person name="Wang X."/>
            <person name="Wei L."/>
            <person name="Li C."/>
            <person name="Ma Q."/>
            <person name="Ju M."/>
            <person name="Zhao R."/>
            <person name="Li G."/>
            <person name="Mu C."/>
            <person name="Tian Q."/>
            <person name="Mei H."/>
            <person name="Zhang T."/>
            <person name="Gao T."/>
            <person name="Zhang H."/>
        </authorList>
    </citation>
    <scope>NUCLEOTIDE SEQUENCE</scope>
    <source>
        <strain evidence="1">3651</strain>
    </source>
</reference>
<gene>
    <name evidence="1" type="ORF">Salat_0654500</name>
</gene>
<sequence>MAAHSSSRNSVWPPNCAVVEVPLLKNQLAVADFPPEALYPSRRQPLPHRRKVVQWVLFRLMVAGSVVVDRGDGGGQGVVEVSGAVAGVRAGDEGSSAREGNGRVLRRGLREWELLAGEVA</sequence>
<evidence type="ECO:0000313" key="2">
    <source>
        <dbReference type="Proteomes" id="UP001293254"/>
    </source>
</evidence>
<name>A0AAE2CUC0_9LAMI</name>
<dbReference type="EMBL" id="JACGWO010000002">
    <property type="protein sequence ID" value="KAK4434916.1"/>
    <property type="molecule type" value="Genomic_DNA"/>
</dbReference>
<dbReference type="AlphaFoldDB" id="A0AAE2CUC0"/>
<reference evidence="1" key="1">
    <citation type="submission" date="2020-06" db="EMBL/GenBank/DDBJ databases">
        <authorList>
            <person name="Li T."/>
            <person name="Hu X."/>
            <person name="Zhang T."/>
            <person name="Song X."/>
            <person name="Zhang H."/>
            <person name="Dai N."/>
            <person name="Sheng W."/>
            <person name="Hou X."/>
            <person name="Wei L."/>
        </authorList>
    </citation>
    <scope>NUCLEOTIDE SEQUENCE</scope>
    <source>
        <strain evidence="1">3651</strain>
        <tissue evidence="1">Leaf</tissue>
    </source>
</reference>
<organism evidence="1 2">
    <name type="scientific">Sesamum alatum</name>
    <dbReference type="NCBI Taxonomy" id="300844"/>
    <lineage>
        <taxon>Eukaryota</taxon>
        <taxon>Viridiplantae</taxon>
        <taxon>Streptophyta</taxon>
        <taxon>Embryophyta</taxon>
        <taxon>Tracheophyta</taxon>
        <taxon>Spermatophyta</taxon>
        <taxon>Magnoliopsida</taxon>
        <taxon>eudicotyledons</taxon>
        <taxon>Gunneridae</taxon>
        <taxon>Pentapetalae</taxon>
        <taxon>asterids</taxon>
        <taxon>lamiids</taxon>
        <taxon>Lamiales</taxon>
        <taxon>Pedaliaceae</taxon>
        <taxon>Sesamum</taxon>
    </lineage>
</organism>
<keyword evidence="2" id="KW-1185">Reference proteome</keyword>
<evidence type="ECO:0000313" key="1">
    <source>
        <dbReference type="EMBL" id="KAK4434916.1"/>
    </source>
</evidence>